<evidence type="ECO:0000313" key="16">
    <source>
        <dbReference type="EMBL" id="MBM7615126.1"/>
    </source>
</evidence>
<comment type="caution">
    <text evidence="16">The sequence shown here is derived from an EMBL/GenBank/DDBJ whole genome shotgun (WGS) entry which is preliminary data.</text>
</comment>
<reference evidence="16 17" key="1">
    <citation type="submission" date="2021-01" db="EMBL/GenBank/DDBJ databases">
        <title>Genomic Encyclopedia of Type Strains, Phase IV (KMG-IV): sequencing the most valuable type-strain genomes for metagenomic binning, comparative biology and taxonomic classification.</title>
        <authorList>
            <person name="Goeker M."/>
        </authorList>
    </citation>
    <scope>NUCLEOTIDE SEQUENCE [LARGE SCALE GENOMIC DNA]</scope>
    <source>
        <strain evidence="16 17">DSM 25890</strain>
    </source>
</reference>
<evidence type="ECO:0000256" key="11">
    <source>
        <dbReference type="ARBA" id="ARBA00025198"/>
    </source>
</evidence>
<evidence type="ECO:0000256" key="2">
    <source>
        <dbReference type="ARBA" id="ARBA00022448"/>
    </source>
</evidence>
<comment type="subcellular location">
    <subcellularLocation>
        <location evidence="13">Cell membrane</location>
        <topology evidence="13">Single-pass membrane protein</topology>
    </subcellularLocation>
    <subcellularLocation>
        <location evidence="12">Endomembrane system</location>
        <topology evidence="12">Single-pass membrane protein</topology>
    </subcellularLocation>
</comment>
<evidence type="ECO:0000256" key="5">
    <source>
        <dbReference type="ARBA" id="ARBA00022692"/>
    </source>
</evidence>
<keyword evidence="8 13" id="KW-0406">Ion transport</keyword>
<comment type="function">
    <text evidence="13">Component of the F(0) channel, it forms part of the peripheral stalk, linking F(1) to F(0).</text>
</comment>
<dbReference type="Proteomes" id="UP001314796">
    <property type="component" value="Unassembled WGS sequence"/>
</dbReference>
<evidence type="ECO:0000256" key="3">
    <source>
        <dbReference type="ARBA" id="ARBA00022475"/>
    </source>
</evidence>
<keyword evidence="6 13" id="KW-0375">Hydrogen ion transport</keyword>
<comment type="similarity">
    <text evidence="1 13 14">Belongs to the ATPase B chain family.</text>
</comment>
<name>A0ABS2NQK6_9FIRM</name>
<evidence type="ECO:0000256" key="14">
    <source>
        <dbReference type="RuleBase" id="RU003848"/>
    </source>
</evidence>
<proteinExistence type="inferred from homology"/>
<evidence type="ECO:0000256" key="4">
    <source>
        <dbReference type="ARBA" id="ARBA00022547"/>
    </source>
</evidence>
<dbReference type="EMBL" id="JAFBEE010000009">
    <property type="protein sequence ID" value="MBM7615126.1"/>
    <property type="molecule type" value="Genomic_DNA"/>
</dbReference>
<evidence type="ECO:0000256" key="13">
    <source>
        <dbReference type="HAMAP-Rule" id="MF_01398"/>
    </source>
</evidence>
<evidence type="ECO:0000256" key="15">
    <source>
        <dbReference type="SAM" id="Coils"/>
    </source>
</evidence>
<keyword evidence="3 13" id="KW-1003">Cell membrane</keyword>
<dbReference type="PANTHER" id="PTHR33445:SF1">
    <property type="entry name" value="ATP SYNTHASE SUBUNIT B"/>
    <property type="match status" value="1"/>
</dbReference>
<dbReference type="PANTHER" id="PTHR33445">
    <property type="entry name" value="ATP SYNTHASE SUBUNIT B', CHLOROPLASTIC"/>
    <property type="match status" value="1"/>
</dbReference>
<protein>
    <recommendedName>
        <fullName evidence="13">ATP synthase subunit b</fullName>
    </recommendedName>
    <alternativeName>
        <fullName evidence="13">ATP synthase F(0) sector subunit b</fullName>
    </alternativeName>
    <alternativeName>
        <fullName evidence="13">ATPase subunit I</fullName>
    </alternativeName>
    <alternativeName>
        <fullName evidence="13">F-type ATPase subunit b</fullName>
        <shortName evidence="13">F-ATPase subunit b</shortName>
    </alternativeName>
</protein>
<dbReference type="InterPro" id="IPR028987">
    <property type="entry name" value="ATP_synth_B-like_membr_sf"/>
</dbReference>
<comment type="function">
    <text evidence="11 13">F(1)F(0) ATP synthase produces ATP from ADP in the presence of a proton or sodium gradient. F-type ATPases consist of two structural domains, F(1) containing the extramembraneous catalytic core and F(0) containing the membrane proton channel, linked together by a central stalk and a peripheral stalk. During catalysis, ATP synthesis in the catalytic domain of F(1) is coupled via a rotary mechanism of the central stalk subunits to proton translocation.</text>
</comment>
<keyword evidence="5 13" id="KW-0812">Transmembrane</keyword>
<organism evidence="16 17">
    <name type="scientific">Alkaliphilus hydrothermalis</name>
    <dbReference type="NCBI Taxonomy" id="1482730"/>
    <lineage>
        <taxon>Bacteria</taxon>
        <taxon>Bacillati</taxon>
        <taxon>Bacillota</taxon>
        <taxon>Clostridia</taxon>
        <taxon>Peptostreptococcales</taxon>
        <taxon>Natronincolaceae</taxon>
        <taxon>Alkaliphilus</taxon>
    </lineage>
</organism>
<evidence type="ECO:0000256" key="12">
    <source>
        <dbReference type="ARBA" id="ARBA00037847"/>
    </source>
</evidence>
<evidence type="ECO:0000256" key="6">
    <source>
        <dbReference type="ARBA" id="ARBA00022781"/>
    </source>
</evidence>
<gene>
    <name evidence="13" type="primary">atpF</name>
    <name evidence="16" type="ORF">JOC73_001688</name>
</gene>
<keyword evidence="7 13" id="KW-1133">Transmembrane helix</keyword>
<feature type="transmembrane region" description="Helical" evidence="13">
    <location>
        <begin position="6"/>
        <end position="30"/>
    </location>
</feature>
<keyword evidence="10 13" id="KW-0066">ATP synthesis</keyword>
<evidence type="ECO:0000313" key="17">
    <source>
        <dbReference type="Proteomes" id="UP001314796"/>
    </source>
</evidence>
<dbReference type="InterPro" id="IPR002146">
    <property type="entry name" value="ATP_synth_b/b'su_bac/chlpt"/>
</dbReference>
<comment type="subunit">
    <text evidence="13">F-type ATPases have 2 components, F(1) - the catalytic core - and F(0) - the membrane proton channel. F(1) has five subunits: alpha(3), beta(3), gamma(1), delta(1), epsilon(1). F(0) has three main subunits: a(1), b(2) and c(10-14). The alpha and beta chains form an alternating ring which encloses part of the gamma chain. F(1) is attached to F(0) by a central stalk formed by the gamma and epsilon chains, while a peripheral stalk is formed by the delta and b chains.</text>
</comment>
<keyword evidence="9 13" id="KW-0472">Membrane</keyword>
<dbReference type="NCBIfam" id="TIGR01144">
    <property type="entry name" value="ATP_synt_b"/>
    <property type="match status" value="1"/>
</dbReference>
<evidence type="ECO:0000256" key="8">
    <source>
        <dbReference type="ARBA" id="ARBA00023065"/>
    </source>
</evidence>
<dbReference type="Pfam" id="PF00430">
    <property type="entry name" value="ATP-synt_B"/>
    <property type="match status" value="1"/>
</dbReference>
<keyword evidence="2 13" id="KW-0813">Transport</keyword>
<keyword evidence="15" id="KW-0175">Coiled coil</keyword>
<dbReference type="CDD" id="cd06503">
    <property type="entry name" value="ATP-synt_Fo_b"/>
    <property type="match status" value="1"/>
</dbReference>
<feature type="coiled-coil region" evidence="15">
    <location>
        <begin position="41"/>
        <end position="126"/>
    </location>
</feature>
<accession>A0ABS2NQK6</accession>
<dbReference type="RefSeq" id="WP_204401968.1">
    <property type="nucleotide sequence ID" value="NZ_JAFBEE010000009.1"/>
</dbReference>
<keyword evidence="4 13" id="KW-0138">CF(0)</keyword>
<dbReference type="HAMAP" id="MF_01398">
    <property type="entry name" value="ATP_synth_b_bprime"/>
    <property type="match status" value="1"/>
</dbReference>
<evidence type="ECO:0000256" key="1">
    <source>
        <dbReference type="ARBA" id="ARBA00005513"/>
    </source>
</evidence>
<dbReference type="InterPro" id="IPR050059">
    <property type="entry name" value="ATP_synthase_B_chain"/>
</dbReference>
<evidence type="ECO:0000256" key="10">
    <source>
        <dbReference type="ARBA" id="ARBA00023310"/>
    </source>
</evidence>
<sequence length="167" mass="19371">MEPLVGISWSFIFQILNTILIFVILKHFLFKPVTEFMENRRKGIEDSIKMAEGKNAEAEELKNAYQRKLDEIKEERSEMIKDATKRADQRGEEIIKKAELEAKKLIDKANNDIAREKQKALNELKEQISGLVIMAASKVVEKELDQNKHEALIKEFIDEVGEAKWQN</sequence>
<dbReference type="SUPFAM" id="SSF81573">
    <property type="entry name" value="F1F0 ATP synthase subunit B, membrane domain"/>
    <property type="match status" value="1"/>
</dbReference>
<evidence type="ECO:0000256" key="7">
    <source>
        <dbReference type="ARBA" id="ARBA00022989"/>
    </source>
</evidence>
<dbReference type="Gene3D" id="1.20.5.620">
    <property type="entry name" value="F1F0 ATP synthase subunit B, membrane domain"/>
    <property type="match status" value="1"/>
</dbReference>
<evidence type="ECO:0000256" key="9">
    <source>
        <dbReference type="ARBA" id="ARBA00023136"/>
    </source>
</evidence>
<keyword evidence="17" id="KW-1185">Reference proteome</keyword>
<dbReference type="InterPro" id="IPR005864">
    <property type="entry name" value="ATP_synth_F0_bsu_bac"/>
</dbReference>